<evidence type="ECO:0000313" key="3">
    <source>
        <dbReference type="Proteomes" id="UP001497644"/>
    </source>
</evidence>
<protein>
    <submittedName>
        <fullName evidence="2">Uncharacterized protein</fullName>
    </submittedName>
</protein>
<dbReference type="Proteomes" id="UP001497644">
    <property type="component" value="Chromosome 6"/>
</dbReference>
<sequence>MGSIIRQYMCQNVAQNYTTVKQMAGKKVFKGTEFYKCLEVAASTRFKKEENPLTEKQFKEAIQAVLNNVKDWNGKRMERRERAQNTEAENSE</sequence>
<dbReference type="AlphaFoldDB" id="A0AAV2NXZ5"/>
<gene>
    <name evidence="2" type="ORF">LPLAT_LOCUS10701</name>
</gene>
<evidence type="ECO:0000313" key="2">
    <source>
        <dbReference type="EMBL" id="CAL1685142.1"/>
    </source>
</evidence>
<keyword evidence="3" id="KW-1185">Reference proteome</keyword>
<accession>A0AAV2NXZ5</accession>
<feature type="region of interest" description="Disordered" evidence="1">
    <location>
        <begin position="73"/>
        <end position="92"/>
    </location>
</feature>
<dbReference type="EMBL" id="OZ034829">
    <property type="protein sequence ID" value="CAL1685142.1"/>
    <property type="molecule type" value="Genomic_DNA"/>
</dbReference>
<organism evidence="2 3">
    <name type="scientific">Lasius platythorax</name>
    <dbReference type="NCBI Taxonomy" id="488582"/>
    <lineage>
        <taxon>Eukaryota</taxon>
        <taxon>Metazoa</taxon>
        <taxon>Ecdysozoa</taxon>
        <taxon>Arthropoda</taxon>
        <taxon>Hexapoda</taxon>
        <taxon>Insecta</taxon>
        <taxon>Pterygota</taxon>
        <taxon>Neoptera</taxon>
        <taxon>Endopterygota</taxon>
        <taxon>Hymenoptera</taxon>
        <taxon>Apocrita</taxon>
        <taxon>Aculeata</taxon>
        <taxon>Formicoidea</taxon>
        <taxon>Formicidae</taxon>
        <taxon>Formicinae</taxon>
        <taxon>Lasius</taxon>
        <taxon>Lasius</taxon>
    </lineage>
</organism>
<name>A0AAV2NXZ5_9HYME</name>
<evidence type="ECO:0000256" key="1">
    <source>
        <dbReference type="SAM" id="MobiDB-lite"/>
    </source>
</evidence>
<proteinExistence type="predicted"/>
<reference evidence="2" key="1">
    <citation type="submission" date="2024-04" db="EMBL/GenBank/DDBJ databases">
        <authorList>
            <consortium name="Molecular Ecology Group"/>
        </authorList>
    </citation>
    <scope>NUCLEOTIDE SEQUENCE</scope>
</reference>
<feature type="compositionally biased region" description="Basic and acidic residues" evidence="1">
    <location>
        <begin position="73"/>
        <end position="84"/>
    </location>
</feature>